<dbReference type="RefSeq" id="WP_152265967.1">
    <property type="nucleotide sequence ID" value="NZ_VOKX01000127.1"/>
</dbReference>
<evidence type="ECO:0000313" key="2">
    <source>
        <dbReference type="EMBL" id="KAB7833815.1"/>
    </source>
</evidence>
<accession>A0A5N5VY89</accession>
<dbReference type="OrthoDB" id="9763471at2"/>
<proteinExistence type="predicted"/>
<keyword evidence="3" id="KW-1185">Reference proteome</keyword>
<comment type="caution">
    <text evidence="2">The sequence shown here is derived from an EMBL/GenBank/DDBJ whole genome shotgun (WGS) entry which is preliminary data.</text>
</comment>
<dbReference type="AlphaFoldDB" id="A0A5N5VY89"/>
<reference evidence="2 3" key="1">
    <citation type="journal article" date="2019" name="Microb. Cell Fact.">
        <title>Exploring novel herbicidin analogues by transcriptional regulator overexpression and MS/MS molecular networking.</title>
        <authorList>
            <person name="Shi Y."/>
            <person name="Gu R."/>
            <person name="Li Y."/>
            <person name="Wang X."/>
            <person name="Ren W."/>
            <person name="Li X."/>
            <person name="Wang L."/>
            <person name="Xie Y."/>
            <person name="Hong B."/>
        </authorList>
    </citation>
    <scope>NUCLEOTIDE SEQUENCE [LARGE SCALE GENOMIC DNA]</scope>
    <source>
        <strain evidence="2 3">US-43</strain>
    </source>
</reference>
<evidence type="ECO:0000256" key="1">
    <source>
        <dbReference type="SAM" id="MobiDB-lite"/>
    </source>
</evidence>
<dbReference type="EMBL" id="VOKX01000127">
    <property type="protein sequence ID" value="KAB7833815.1"/>
    <property type="molecule type" value="Genomic_DNA"/>
</dbReference>
<organism evidence="2 3">
    <name type="scientific">Streptomyces mobaraensis</name>
    <name type="common">Streptoverticillium mobaraense</name>
    <dbReference type="NCBI Taxonomy" id="35621"/>
    <lineage>
        <taxon>Bacteria</taxon>
        <taxon>Bacillati</taxon>
        <taxon>Actinomycetota</taxon>
        <taxon>Actinomycetes</taxon>
        <taxon>Kitasatosporales</taxon>
        <taxon>Streptomycetaceae</taxon>
        <taxon>Streptomyces</taxon>
    </lineage>
</organism>
<dbReference type="Proteomes" id="UP000327000">
    <property type="component" value="Unassembled WGS sequence"/>
</dbReference>
<sequence>MFDVMAFGQFHRVEPAVRPYGTGGQLDEALAARVADPLFLLARQWQTAEFAGEDSGSPVWCRIGTETTPLDAFRAGGGAAAVPLPKGVPLEYLAEAGAAPADALRDLPLRAAARAGRRFLDTLRTQPALTAALDAVDEAVLAKAPLPAPPADPEKDPLRRDPGGQALRAVLAHRAPDGVALAGLLGSGWHPPDLTGAQRTAFDQAAQQWLEWFKGRHQPPVPSSWVRERLEHRFAVTAAPGGRPVTLSAPEYTGGTAEAYEFDLDAGTTPLPAPVGSQSAQVLPTRVTYPGMPAERWWEFEDATVNLPAIGAGAPDLARLLVVEFANLYGNDHWMIPVELATGALHRLTGLTVVDTFGGETAVDPVEDRHWSVFRLTDVHGGKPGPPLLPLLPTASARVEGAPVEEVLFARDEMANLAFAIERIVPSATGRARARGDEPPDDDPQVAPTDPAALAYRLVTAVPAHWIPLVPVPLAPDSAAVCLRRGQIPRFGPNGDRLPQLKAAGRILEPEVPRVFFRDEEVPRSGVTARRVPVVARDEDGTVRSWVGRRVGAGRGEASSALAFDGAVPPGGTG</sequence>
<feature type="region of interest" description="Disordered" evidence="1">
    <location>
        <begin position="429"/>
        <end position="449"/>
    </location>
</feature>
<gene>
    <name evidence="2" type="ORF">FRZ00_32325</name>
</gene>
<protein>
    <submittedName>
        <fullName evidence="2">Uncharacterized protein</fullName>
    </submittedName>
</protein>
<name>A0A5N5VY89_STRMB</name>
<evidence type="ECO:0000313" key="3">
    <source>
        <dbReference type="Proteomes" id="UP000327000"/>
    </source>
</evidence>